<dbReference type="EMBL" id="JACIDU010000003">
    <property type="protein sequence ID" value="MBB4102308.1"/>
    <property type="molecule type" value="Genomic_DNA"/>
</dbReference>
<dbReference type="InterPro" id="IPR053174">
    <property type="entry name" value="LpxI"/>
</dbReference>
<dbReference type="Proteomes" id="UP000584824">
    <property type="component" value="Unassembled WGS sequence"/>
</dbReference>
<evidence type="ECO:0000313" key="4">
    <source>
        <dbReference type="Proteomes" id="UP000584824"/>
    </source>
</evidence>
<feature type="domain" description="LpxI N-terminal" evidence="2">
    <location>
        <begin position="2"/>
        <end position="130"/>
    </location>
</feature>
<dbReference type="PANTHER" id="PTHR39962:SF1">
    <property type="entry name" value="LPXI FAMILY PROTEIN"/>
    <property type="match status" value="1"/>
</dbReference>
<comment type="caution">
    <text evidence="3">The sequence shown here is derived from an EMBL/GenBank/DDBJ whole genome shotgun (WGS) entry which is preliminary data.</text>
</comment>
<evidence type="ECO:0000259" key="2">
    <source>
        <dbReference type="Pfam" id="PF17930"/>
    </source>
</evidence>
<dbReference type="RefSeq" id="WP_237358789.1">
    <property type="nucleotide sequence ID" value="NZ_JACIDU010000003.1"/>
</dbReference>
<organism evidence="3 4">
    <name type="scientific">Allorhizobium borbori</name>
    <dbReference type="NCBI Taxonomy" id="485907"/>
    <lineage>
        <taxon>Bacteria</taxon>
        <taxon>Pseudomonadati</taxon>
        <taxon>Pseudomonadota</taxon>
        <taxon>Alphaproteobacteria</taxon>
        <taxon>Hyphomicrobiales</taxon>
        <taxon>Rhizobiaceae</taxon>
        <taxon>Rhizobium/Agrobacterium group</taxon>
        <taxon>Allorhizobium</taxon>
    </lineage>
</organism>
<dbReference type="Gene3D" id="3.40.50.20">
    <property type="match status" value="1"/>
</dbReference>
<dbReference type="Pfam" id="PF17930">
    <property type="entry name" value="LpxI_N"/>
    <property type="match status" value="1"/>
</dbReference>
<dbReference type="InterPro" id="IPR041255">
    <property type="entry name" value="LpxI_N"/>
</dbReference>
<evidence type="ECO:0000313" key="3">
    <source>
        <dbReference type="EMBL" id="MBB4102308.1"/>
    </source>
</evidence>
<reference evidence="3 4" key="1">
    <citation type="submission" date="2020-08" db="EMBL/GenBank/DDBJ databases">
        <title>Genomic Encyclopedia of Type Strains, Phase IV (KMG-IV): sequencing the most valuable type-strain genomes for metagenomic binning, comparative biology and taxonomic classification.</title>
        <authorList>
            <person name="Goeker M."/>
        </authorList>
    </citation>
    <scope>NUCLEOTIDE SEQUENCE [LARGE SCALE GENOMIC DNA]</scope>
    <source>
        <strain evidence="3 4">DSM 26385</strain>
    </source>
</reference>
<evidence type="ECO:0000259" key="1">
    <source>
        <dbReference type="Pfam" id="PF06230"/>
    </source>
</evidence>
<dbReference type="Pfam" id="PF06230">
    <property type="entry name" value="LpxI_C"/>
    <property type="match status" value="1"/>
</dbReference>
<dbReference type="InterPro" id="IPR043167">
    <property type="entry name" value="LpxI_C_sf"/>
</dbReference>
<name>A0A7W6P0D2_9HYPH</name>
<keyword evidence="4" id="KW-1185">Reference proteome</keyword>
<dbReference type="PANTHER" id="PTHR39962">
    <property type="entry name" value="BLL4848 PROTEIN"/>
    <property type="match status" value="1"/>
</dbReference>
<sequence length="280" mass="29209">MIIAGGGKLPLYVAEAARAAGEDPFIVCLFGESDLDWAGFEHAEISIGDVAKLASIKRAKNLTRVVLSGSVRKRPELQQLRLTFSSLLKLPAIIRRLIAGGDDTVLRMAIGLLESEGLRVVGAHEIVPDLLATVGPLAAGSPSGDDLRDVKAGVEAAEALGRLDIGQGAVAVGGRVVALEGAEGTDRMLERVAELRREGRISARRRGVLVKLCKPQQDMRADLPTIGLSTIENARKAGLAGIAVEAGRALVLERDAVIRAADAAGLFVVGVDRALPGGLG</sequence>
<feature type="domain" description="LpxI C-terminal" evidence="1">
    <location>
        <begin position="135"/>
        <end position="269"/>
    </location>
</feature>
<protein>
    <recommendedName>
        <fullName evidence="5">DUF1009 domain-containing protein</fullName>
    </recommendedName>
</protein>
<accession>A0A7W6P0D2</accession>
<dbReference type="AlphaFoldDB" id="A0A7W6P0D2"/>
<gene>
    <name evidence="3" type="ORF">GGQ66_000843</name>
</gene>
<evidence type="ECO:0008006" key="5">
    <source>
        <dbReference type="Google" id="ProtNLM"/>
    </source>
</evidence>
<dbReference type="Gene3D" id="3.40.140.80">
    <property type="match status" value="1"/>
</dbReference>
<proteinExistence type="predicted"/>
<dbReference type="InterPro" id="IPR010415">
    <property type="entry name" value="LpxI_C"/>
</dbReference>